<accession>A0AAV4TZS0</accession>
<dbReference type="EMBL" id="BPLR01012057">
    <property type="protein sequence ID" value="GIY51012.1"/>
    <property type="molecule type" value="Genomic_DNA"/>
</dbReference>
<protein>
    <submittedName>
        <fullName evidence="2">Uncharacterized protein</fullName>
    </submittedName>
</protein>
<evidence type="ECO:0000256" key="1">
    <source>
        <dbReference type="SAM" id="MobiDB-lite"/>
    </source>
</evidence>
<keyword evidence="3" id="KW-1185">Reference proteome</keyword>
<dbReference type="AlphaFoldDB" id="A0AAV4TZS0"/>
<reference evidence="2 3" key="1">
    <citation type="submission" date="2021-06" db="EMBL/GenBank/DDBJ databases">
        <title>Caerostris extrusa draft genome.</title>
        <authorList>
            <person name="Kono N."/>
            <person name="Arakawa K."/>
        </authorList>
    </citation>
    <scope>NUCLEOTIDE SEQUENCE [LARGE SCALE GENOMIC DNA]</scope>
</reference>
<dbReference type="Proteomes" id="UP001054945">
    <property type="component" value="Unassembled WGS sequence"/>
</dbReference>
<sequence length="112" mass="12780">MRSSRCYRLIVGERRKWKSQQVRGIWGGSMVKKEGGSASERERTLFLSLDSRKRSLVSSGISRRRWISGKAIALSTREKGKQKKKKKEEASKGKGDNDEIKPKGEVKTQNKK</sequence>
<evidence type="ECO:0000313" key="3">
    <source>
        <dbReference type="Proteomes" id="UP001054945"/>
    </source>
</evidence>
<gene>
    <name evidence="2" type="ORF">CEXT_713201</name>
</gene>
<comment type="caution">
    <text evidence="2">The sequence shown here is derived from an EMBL/GenBank/DDBJ whole genome shotgun (WGS) entry which is preliminary data.</text>
</comment>
<name>A0AAV4TZS0_CAEEX</name>
<feature type="region of interest" description="Disordered" evidence="1">
    <location>
        <begin position="73"/>
        <end position="112"/>
    </location>
</feature>
<proteinExistence type="predicted"/>
<organism evidence="2 3">
    <name type="scientific">Caerostris extrusa</name>
    <name type="common">Bark spider</name>
    <name type="synonym">Caerostris bankana</name>
    <dbReference type="NCBI Taxonomy" id="172846"/>
    <lineage>
        <taxon>Eukaryota</taxon>
        <taxon>Metazoa</taxon>
        <taxon>Ecdysozoa</taxon>
        <taxon>Arthropoda</taxon>
        <taxon>Chelicerata</taxon>
        <taxon>Arachnida</taxon>
        <taxon>Araneae</taxon>
        <taxon>Araneomorphae</taxon>
        <taxon>Entelegynae</taxon>
        <taxon>Araneoidea</taxon>
        <taxon>Araneidae</taxon>
        <taxon>Caerostris</taxon>
    </lineage>
</organism>
<feature type="compositionally biased region" description="Basic and acidic residues" evidence="1">
    <location>
        <begin position="87"/>
        <end position="112"/>
    </location>
</feature>
<evidence type="ECO:0000313" key="2">
    <source>
        <dbReference type="EMBL" id="GIY51012.1"/>
    </source>
</evidence>